<name>A0A2S6CW26_9CYAN</name>
<comment type="caution">
    <text evidence="3">The sequence shown here is derived from an EMBL/GenBank/DDBJ whole genome shotgun (WGS) entry which is preliminary data.</text>
</comment>
<evidence type="ECO:0000256" key="1">
    <source>
        <dbReference type="SAM" id="MobiDB-lite"/>
    </source>
</evidence>
<dbReference type="PANTHER" id="PTHR33678">
    <property type="entry name" value="BLL1576 PROTEIN"/>
    <property type="match status" value="1"/>
</dbReference>
<sequence length="563" mass="64720">MTQKIIESDKSISDLLQTIEPKGIADESMRHTVEILLNLIEQLQLKVKGLESENQRLKDENNRLKGEQGQPDIKAKSKKGFENKHSSEQERKTPKQHSKGSKNQTIKIDREKILEYPQDKLPADAKFKGYEEVIVQDIILTTDNVLFRKEKYHSPLEKKTYLAELPSGYEGEFGPGIKTLIISLYYGGNMTQGKLLEFLEDIGISMSAGYLSNLLIKNHADFETEKTEVYLSGLESSPWQHFDQTAARVGGVNHTTNVICNPLYTVYLTTPSKDRLTVLKGLQNTKELEFIINQFTYELLINFPLPNKYKNALQLLPQETVLNSQQFLALLDTYLPKLGSQQRTRIMEAAAIAFYHQQTDWPVVQTLVCDDAPQFKLLTDNIALCWVHEGRHYKKLSPFIACHQKIIEEFLDDFWDYYRDLLAYKDSPSQQTAEKLRSEFWKLFSTASGYEQLDERKRLTRMKISELLLVLEHPELPLHNNPAELAARTMVQRRNISYATQTIEGTQAWDTFMSLVATTRQLGISFFEYIRDRISQLGNIPPLATVIRKKSALNSFGLSWVLE</sequence>
<feature type="region of interest" description="Disordered" evidence="1">
    <location>
        <begin position="56"/>
        <end position="106"/>
    </location>
</feature>
<dbReference type="Proteomes" id="UP000239589">
    <property type="component" value="Unassembled WGS sequence"/>
</dbReference>
<feature type="compositionally biased region" description="Basic and acidic residues" evidence="1">
    <location>
        <begin position="56"/>
        <end position="66"/>
    </location>
</feature>
<dbReference type="InterPro" id="IPR052344">
    <property type="entry name" value="Transposase-related"/>
</dbReference>
<protein>
    <recommendedName>
        <fullName evidence="2">Transposase IS66 central domain-containing protein</fullName>
    </recommendedName>
</protein>
<keyword evidence="4" id="KW-1185">Reference proteome</keyword>
<reference evidence="3 4" key="1">
    <citation type="submission" date="2018-02" db="EMBL/GenBank/DDBJ databases">
        <title>Discovery of a pederin family compound in a non-symbiotic bloom-forming cyanobacterium.</title>
        <authorList>
            <person name="Kust A."/>
            <person name="Mares J."/>
            <person name="Jokela J."/>
            <person name="Urajova P."/>
            <person name="Hajek J."/>
            <person name="Saurav K."/>
            <person name="Voracova K."/>
            <person name="Fewer D.P."/>
            <person name="Haapaniemi E."/>
            <person name="Permi P."/>
            <person name="Rehakova K."/>
            <person name="Sivonen K."/>
            <person name="Hrouzek P."/>
        </authorList>
    </citation>
    <scope>NUCLEOTIDE SEQUENCE [LARGE SCALE GENOMIC DNA]</scope>
    <source>
        <strain evidence="3 4">CHARLIE-1</strain>
    </source>
</reference>
<feature type="compositionally biased region" description="Basic and acidic residues" evidence="1">
    <location>
        <begin position="73"/>
        <end position="93"/>
    </location>
</feature>
<dbReference type="InterPro" id="IPR004291">
    <property type="entry name" value="Transposase_IS66_central"/>
</dbReference>
<organism evidence="3 4">
    <name type="scientific">Cuspidothrix issatschenkoi CHARLIE-1</name>
    <dbReference type="NCBI Taxonomy" id="2052836"/>
    <lineage>
        <taxon>Bacteria</taxon>
        <taxon>Bacillati</taxon>
        <taxon>Cyanobacteriota</taxon>
        <taxon>Cyanophyceae</taxon>
        <taxon>Nostocales</taxon>
        <taxon>Aphanizomenonaceae</taxon>
        <taxon>Cuspidothrix</taxon>
    </lineage>
</organism>
<dbReference type="EMBL" id="PGEM01000049">
    <property type="protein sequence ID" value="PPJ63891.1"/>
    <property type="molecule type" value="Genomic_DNA"/>
</dbReference>
<evidence type="ECO:0000259" key="2">
    <source>
        <dbReference type="Pfam" id="PF03050"/>
    </source>
</evidence>
<feature type="domain" description="Transposase IS66 central" evidence="2">
    <location>
        <begin position="367"/>
        <end position="507"/>
    </location>
</feature>
<dbReference type="PANTHER" id="PTHR33678:SF2">
    <property type="match status" value="1"/>
</dbReference>
<evidence type="ECO:0000313" key="3">
    <source>
        <dbReference type="EMBL" id="PPJ63891.1"/>
    </source>
</evidence>
<dbReference type="Pfam" id="PF03050">
    <property type="entry name" value="DDE_Tnp_IS66"/>
    <property type="match status" value="1"/>
</dbReference>
<accession>A0A2S6CW26</accession>
<proteinExistence type="predicted"/>
<dbReference type="RefSeq" id="WP_104387290.1">
    <property type="nucleotide sequence ID" value="NZ_PGEM01000049.1"/>
</dbReference>
<dbReference type="OrthoDB" id="166580at2"/>
<gene>
    <name evidence="3" type="ORF">CUN59_07660</name>
</gene>
<evidence type="ECO:0000313" key="4">
    <source>
        <dbReference type="Proteomes" id="UP000239589"/>
    </source>
</evidence>
<dbReference type="CDD" id="cd14686">
    <property type="entry name" value="bZIP"/>
    <property type="match status" value="1"/>
</dbReference>
<dbReference type="AlphaFoldDB" id="A0A2S6CW26"/>